<name>A0ABU2Y8C1_9FLAO</name>
<dbReference type="EMBL" id="JAVRHV010000003">
    <property type="protein sequence ID" value="MDT0553303.1"/>
    <property type="molecule type" value="Genomic_DNA"/>
</dbReference>
<protein>
    <submittedName>
        <fullName evidence="1">DUF3078 domain-containing protein</fullName>
    </submittedName>
</protein>
<evidence type="ECO:0000313" key="2">
    <source>
        <dbReference type="Proteomes" id="UP001252186"/>
    </source>
</evidence>
<dbReference type="Proteomes" id="UP001252186">
    <property type="component" value="Unassembled WGS sequence"/>
</dbReference>
<dbReference type="InterPro" id="IPR021428">
    <property type="entry name" value="DUF3078"/>
</dbReference>
<dbReference type="RefSeq" id="WP_311593298.1">
    <property type="nucleotide sequence ID" value="NZ_JAVRHV010000003.1"/>
</dbReference>
<organism evidence="1 2">
    <name type="scientific">Urechidicola vernalis</name>
    <dbReference type="NCBI Taxonomy" id="3075600"/>
    <lineage>
        <taxon>Bacteria</taxon>
        <taxon>Pseudomonadati</taxon>
        <taxon>Bacteroidota</taxon>
        <taxon>Flavobacteriia</taxon>
        <taxon>Flavobacteriales</taxon>
        <taxon>Flavobacteriaceae</taxon>
        <taxon>Urechidicola</taxon>
    </lineage>
</organism>
<reference evidence="1 2" key="1">
    <citation type="submission" date="2023-09" db="EMBL/GenBank/DDBJ databases">
        <authorList>
            <person name="Rey-Velasco X."/>
        </authorList>
    </citation>
    <scope>NUCLEOTIDE SEQUENCE [LARGE SCALE GENOMIC DNA]</scope>
    <source>
        <strain evidence="1 2">P050</strain>
    </source>
</reference>
<keyword evidence="2" id="KW-1185">Reference proteome</keyword>
<sequence length="339" mass="38800">MKQLFLIPLFLLCIVGNAQKDSIKVKDIETDSIYTIALKDLVKGFDEDIVEESIATWFRKNRLGLDISEVAFVNWNTGGTNSVSGLFSGEFERNFKKSYTVWNNRLVARIGLNNQADRGLRKTDDSFEFYSTFGYRKDTISNWYSSANLSFKTQLAPGYSYNGDERKLISNIMAPAYLFVGVGTIYSHDLHRFTAYISPLTLKSTFVLDQELANLGSFGVDPAIYDEDGNLIKEGKKTREEVGILLSSTFEREVFRNVMFRNIMSFYTDYINNFGNVDIDWELNFDFKVNDFIRAVFGSHIKYDDDVKITEKIDDEEVQVSGAKVQWKQLLGVGVVYDF</sequence>
<accession>A0ABU2Y8C1</accession>
<proteinExistence type="predicted"/>
<dbReference type="Pfam" id="PF11276">
    <property type="entry name" value="DUF3078"/>
    <property type="match status" value="1"/>
</dbReference>
<gene>
    <name evidence="1" type="ORF">RM519_08615</name>
</gene>
<comment type="caution">
    <text evidence="1">The sequence shown here is derived from an EMBL/GenBank/DDBJ whole genome shotgun (WGS) entry which is preliminary data.</text>
</comment>
<evidence type="ECO:0000313" key="1">
    <source>
        <dbReference type="EMBL" id="MDT0553303.1"/>
    </source>
</evidence>